<dbReference type="CDD" id="cd04480">
    <property type="entry name" value="RPA1_DBD_A_like"/>
    <property type="match status" value="1"/>
</dbReference>
<proteinExistence type="predicted"/>
<dbReference type="PANTHER" id="PTHR47165">
    <property type="entry name" value="OS03G0429900 PROTEIN"/>
    <property type="match status" value="1"/>
</dbReference>
<dbReference type="SUPFAM" id="SSF50249">
    <property type="entry name" value="Nucleic acid-binding proteins"/>
    <property type="match status" value="3"/>
</dbReference>
<feature type="domain" description="Replication protein A 70 kDa DNA-binding subunit B/D first OB fold" evidence="2">
    <location>
        <begin position="7"/>
        <end position="108"/>
    </location>
</feature>
<dbReference type="InterPro" id="IPR012340">
    <property type="entry name" value="NA-bd_OB-fold"/>
</dbReference>
<dbReference type="PANTHER" id="PTHR47165:SF4">
    <property type="entry name" value="OS03G0429900 PROTEIN"/>
    <property type="match status" value="1"/>
</dbReference>
<feature type="region of interest" description="Disordered" evidence="1">
    <location>
        <begin position="449"/>
        <end position="472"/>
    </location>
</feature>
<feature type="compositionally biased region" description="Basic residues" evidence="1">
    <location>
        <begin position="531"/>
        <end position="541"/>
    </location>
</feature>
<feature type="region of interest" description="Disordered" evidence="1">
    <location>
        <begin position="579"/>
        <end position="649"/>
    </location>
</feature>
<dbReference type="SMART" id="SM00384">
    <property type="entry name" value="AT_hook"/>
    <property type="match status" value="3"/>
</dbReference>
<keyword evidence="4" id="KW-1185">Reference proteome</keyword>
<feature type="compositionally biased region" description="Polar residues" evidence="1">
    <location>
        <begin position="622"/>
        <end position="632"/>
    </location>
</feature>
<dbReference type="AlphaFoldDB" id="A0A2U1PET0"/>
<feature type="compositionally biased region" description="Polar residues" evidence="1">
    <location>
        <begin position="686"/>
        <end position="701"/>
    </location>
</feature>
<dbReference type="InterPro" id="IPR017956">
    <property type="entry name" value="AT_hook_DNA-bd_motif"/>
</dbReference>
<name>A0A2U1PET0_ARTAN</name>
<accession>A0A2U1PET0</accession>
<feature type="region of interest" description="Disordered" evidence="1">
    <location>
        <begin position="526"/>
        <end position="563"/>
    </location>
</feature>
<dbReference type="Pfam" id="PF02721">
    <property type="entry name" value="DUF223"/>
    <property type="match status" value="1"/>
</dbReference>
<evidence type="ECO:0000313" key="4">
    <source>
        <dbReference type="Proteomes" id="UP000245207"/>
    </source>
</evidence>
<feature type="compositionally biased region" description="Polar residues" evidence="1">
    <location>
        <begin position="543"/>
        <end position="561"/>
    </location>
</feature>
<dbReference type="InterPro" id="IPR003871">
    <property type="entry name" value="RFA1B/D_OB_1st"/>
</dbReference>
<reference evidence="3 4" key="1">
    <citation type="journal article" date="2018" name="Mol. Plant">
        <title>The genome of Artemisia annua provides insight into the evolution of Asteraceae family and artemisinin biosynthesis.</title>
        <authorList>
            <person name="Shen Q."/>
            <person name="Zhang L."/>
            <person name="Liao Z."/>
            <person name="Wang S."/>
            <person name="Yan T."/>
            <person name="Shi P."/>
            <person name="Liu M."/>
            <person name="Fu X."/>
            <person name="Pan Q."/>
            <person name="Wang Y."/>
            <person name="Lv Z."/>
            <person name="Lu X."/>
            <person name="Zhang F."/>
            <person name="Jiang W."/>
            <person name="Ma Y."/>
            <person name="Chen M."/>
            <person name="Hao X."/>
            <person name="Li L."/>
            <person name="Tang Y."/>
            <person name="Lv G."/>
            <person name="Zhou Y."/>
            <person name="Sun X."/>
            <person name="Brodelius P.E."/>
            <person name="Rose J.K.C."/>
            <person name="Tang K."/>
        </authorList>
    </citation>
    <scope>NUCLEOTIDE SEQUENCE [LARGE SCALE GENOMIC DNA]</scope>
    <source>
        <strain evidence="4">cv. Huhao1</strain>
        <tissue evidence="3">Leaf</tissue>
    </source>
</reference>
<dbReference type="Gene3D" id="2.40.50.140">
    <property type="entry name" value="Nucleic acid-binding proteins"/>
    <property type="match status" value="3"/>
</dbReference>
<dbReference type="Proteomes" id="UP000245207">
    <property type="component" value="Unassembled WGS sequence"/>
</dbReference>
<evidence type="ECO:0000313" key="3">
    <source>
        <dbReference type="EMBL" id="PWA84264.1"/>
    </source>
</evidence>
<protein>
    <submittedName>
        <fullName evidence="3">Nucleic acid-binding, OB-fold protein</fullName>
    </submittedName>
</protein>
<comment type="caution">
    <text evidence="3">The sequence shown here is derived from an EMBL/GenBank/DDBJ whole genome shotgun (WGS) entry which is preliminary data.</text>
</comment>
<gene>
    <name evidence="3" type="ORF">CTI12_AA156360</name>
</gene>
<evidence type="ECO:0000259" key="2">
    <source>
        <dbReference type="Pfam" id="PF02721"/>
    </source>
</evidence>
<dbReference type="GO" id="GO:0003677">
    <property type="term" value="F:DNA binding"/>
    <property type="evidence" value="ECO:0007669"/>
    <property type="project" value="InterPro"/>
</dbReference>
<dbReference type="OrthoDB" id="1750540at2759"/>
<feature type="region of interest" description="Disordered" evidence="1">
    <location>
        <begin position="686"/>
        <end position="755"/>
    </location>
</feature>
<dbReference type="PRINTS" id="PR00929">
    <property type="entry name" value="ATHOOK"/>
</dbReference>
<evidence type="ECO:0000256" key="1">
    <source>
        <dbReference type="SAM" id="MobiDB-lite"/>
    </source>
</evidence>
<feature type="compositionally biased region" description="Polar residues" evidence="1">
    <location>
        <begin position="739"/>
        <end position="755"/>
    </location>
</feature>
<sequence>MDQQIPMISQIDPMLDDVKIVVRVISIWKTHPFGKPNQTWGVEVILHDQEGNRIQASIKADSMNRFNAILDEVSCYRISNFGVGENGDKFPLLSHKFKISFFKNTAVTRGYGCLFYLLLPYILINRGAQLECSFFDDWINKLDAASNHQNESLTHVVMILQHARVKYFNKKPSINPAVFSTKLYIDEDLPEIHTFRKRYQEVDGYDATKSAISVYTPVKKEDTPKEFFAGGIKKMVGCIRESAWSMGKSTKSTENTDGRILVAKDVVGLQNHLRRMKMILRIKNKFSHQKQKRLRHSFGLAKCIKKIAAVGPKYKVILRVIDDTGSASLLLFDDMINTLVDIPCYKLKEQYGPGAEDMFPEELTNRIIGKRLLFRFTYTEWAINNNHHIYQVTKMSNDAEFSKLFKKYFIMDETYDSLETPVSKSIGDSQPSSILRYNESISFNLEYTPTGKDTVEKSSEGGSGSSGKRTVIDLDDFDDEDTNIGQTSTPSNITTSTISTIKKTVSSPLVSTSVLTQANVINTPEISKSVLPKRGRGRPRKNPVTTNHTSQDVALQSSQPSVRKPSNFIESIHTNHFVTSSHEEQPNVINTSEISKSVLPKRGRGRPHSPNLVSSNKRKYNFHNQNNENANPLKNKFNDAKSSDVSNKHLTTVGKRASLADIRSSTTSMINESISTFHVTTPFVSQQTSVTITPEASNSVVTHRGRGRPRSTPLTTNSSDQSQPKTRPGRGRGRKNTGVGSSDNNLDTPDITNAIPTNEKTYSTCLALAASCSAFLVNISLSWKRKDLLGAADT</sequence>
<organism evidence="3 4">
    <name type="scientific">Artemisia annua</name>
    <name type="common">Sweet wormwood</name>
    <dbReference type="NCBI Taxonomy" id="35608"/>
    <lineage>
        <taxon>Eukaryota</taxon>
        <taxon>Viridiplantae</taxon>
        <taxon>Streptophyta</taxon>
        <taxon>Embryophyta</taxon>
        <taxon>Tracheophyta</taxon>
        <taxon>Spermatophyta</taxon>
        <taxon>Magnoliopsida</taxon>
        <taxon>eudicotyledons</taxon>
        <taxon>Gunneridae</taxon>
        <taxon>Pentapetalae</taxon>
        <taxon>asterids</taxon>
        <taxon>campanulids</taxon>
        <taxon>Asterales</taxon>
        <taxon>Asteraceae</taxon>
        <taxon>Asteroideae</taxon>
        <taxon>Anthemideae</taxon>
        <taxon>Artemisiinae</taxon>
        <taxon>Artemisia</taxon>
    </lineage>
</organism>
<feature type="compositionally biased region" description="Polar residues" evidence="1">
    <location>
        <begin position="712"/>
        <end position="723"/>
    </location>
</feature>
<dbReference type="EMBL" id="PKPP01001246">
    <property type="protein sequence ID" value="PWA84264.1"/>
    <property type="molecule type" value="Genomic_DNA"/>
</dbReference>